<keyword evidence="4 7" id="KW-0547">Nucleotide-binding</keyword>
<reference evidence="10 11" key="1">
    <citation type="submission" date="2021-01" db="EMBL/GenBank/DDBJ databases">
        <title>Actinoplanes sp. nov. LDG1-06 isolated from lichen.</title>
        <authorList>
            <person name="Saeng-In P."/>
            <person name="Phongsopitanun W."/>
            <person name="Kanchanasin P."/>
            <person name="Yuki M."/>
            <person name="Kudo T."/>
            <person name="Ohkuma M."/>
            <person name="Tanasupawat S."/>
        </authorList>
    </citation>
    <scope>NUCLEOTIDE SEQUENCE [LARGE SCALE GENOMIC DNA]</scope>
    <source>
        <strain evidence="10 11">LDG1-06</strain>
    </source>
</reference>
<comment type="caution">
    <text evidence="10">The sequence shown here is derived from an EMBL/GenBank/DDBJ whole genome shotgun (WGS) entry which is preliminary data.</text>
</comment>
<keyword evidence="2 10" id="KW-0723">Serine/threonine-protein kinase</keyword>
<keyword evidence="8" id="KW-1133">Transmembrane helix</keyword>
<dbReference type="EC" id="2.7.11.1" evidence="1"/>
<dbReference type="PROSITE" id="PS00108">
    <property type="entry name" value="PROTEIN_KINASE_ST"/>
    <property type="match status" value="1"/>
</dbReference>
<evidence type="ECO:0000256" key="2">
    <source>
        <dbReference type="ARBA" id="ARBA00022527"/>
    </source>
</evidence>
<evidence type="ECO:0000313" key="11">
    <source>
        <dbReference type="Proteomes" id="UP000632138"/>
    </source>
</evidence>
<sequence>MVAGRYRLITLVGRGGMGQVWQAWDELLGRPVAVKEVLASPGDSVREARSAARLDHPNVVRVFDVVSMPGRSWIVMELVPSRSLHEVVEQDGPLPHRRAARIGLVLLDALSAAHAAGVLHHDVKPRNVLIGPDGRVVLTDFGLATIGAVAPDPQAGFLMGTPAFVAPERARLGESSENTDLWSLGATLYAAVEGRPPYDRATQIGTLTALQNEDPDPPRHPGPLHDVIAALLARDPRERCTAAQAREGLAAVLRPPLPLLTRRPLIAATAAAGAALVVASGVLLFGPAAGADPLHSPGPAVTTSVPARLP</sequence>
<evidence type="ECO:0000313" key="10">
    <source>
        <dbReference type="EMBL" id="MBM2614491.1"/>
    </source>
</evidence>
<protein>
    <recommendedName>
        <fullName evidence="1">non-specific serine/threonine protein kinase</fullName>
        <ecNumber evidence="1">2.7.11.1</ecNumber>
    </recommendedName>
</protein>
<dbReference type="InterPro" id="IPR000719">
    <property type="entry name" value="Prot_kinase_dom"/>
</dbReference>
<dbReference type="PANTHER" id="PTHR43289:SF6">
    <property type="entry name" value="SERINE_THREONINE-PROTEIN KINASE NEKL-3"/>
    <property type="match status" value="1"/>
</dbReference>
<evidence type="ECO:0000256" key="3">
    <source>
        <dbReference type="ARBA" id="ARBA00022679"/>
    </source>
</evidence>
<dbReference type="Pfam" id="PF00069">
    <property type="entry name" value="Pkinase"/>
    <property type="match status" value="1"/>
</dbReference>
<keyword evidence="11" id="KW-1185">Reference proteome</keyword>
<evidence type="ECO:0000256" key="7">
    <source>
        <dbReference type="PROSITE-ProRule" id="PRU10141"/>
    </source>
</evidence>
<dbReference type="SMART" id="SM00220">
    <property type="entry name" value="S_TKc"/>
    <property type="match status" value="1"/>
</dbReference>
<keyword evidence="3" id="KW-0808">Transferase</keyword>
<dbReference type="InterPro" id="IPR017441">
    <property type="entry name" value="Protein_kinase_ATP_BS"/>
</dbReference>
<evidence type="ECO:0000256" key="8">
    <source>
        <dbReference type="SAM" id="Phobius"/>
    </source>
</evidence>
<dbReference type="RefSeq" id="WP_203374990.1">
    <property type="nucleotide sequence ID" value="NZ_JAENHP010000001.1"/>
</dbReference>
<feature type="domain" description="Protein kinase" evidence="9">
    <location>
        <begin position="6"/>
        <end position="260"/>
    </location>
</feature>
<evidence type="ECO:0000256" key="5">
    <source>
        <dbReference type="ARBA" id="ARBA00022777"/>
    </source>
</evidence>
<evidence type="ECO:0000256" key="6">
    <source>
        <dbReference type="ARBA" id="ARBA00022840"/>
    </source>
</evidence>
<dbReference type="GO" id="GO:0004674">
    <property type="term" value="F:protein serine/threonine kinase activity"/>
    <property type="evidence" value="ECO:0007669"/>
    <property type="project" value="UniProtKB-KW"/>
</dbReference>
<dbReference type="SUPFAM" id="SSF56112">
    <property type="entry name" value="Protein kinase-like (PK-like)"/>
    <property type="match status" value="1"/>
</dbReference>
<keyword evidence="5 10" id="KW-0418">Kinase</keyword>
<keyword evidence="6 7" id="KW-0067">ATP-binding</keyword>
<dbReference type="InterPro" id="IPR008271">
    <property type="entry name" value="Ser/Thr_kinase_AS"/>
</dbReference>
<keyword evidence="8" id="KW-0472">Membrane</keyword>
<dbReference type="InterPro" id="IPR011009">
    <property type="entry name" value="Kinase-like_dom_sf"/>
</dbReference>
<feature type="transmembrane region" description="Helical" evidence="8">
    <location>
        <begin position="265"/>
        <end position="286"/>
    </location>
</feature>
<keyword evidence="8" id="KW-0812">Transmembrane</keyword>
<dbReference type="EMBL" id="JAENHP010000001">
    <property type="protein sequence ID" value="MBM2614491.1"/>
    <property type="molecule type" value="Genomic_DNA"/>
</dbReference>
<evidence type="ECO:0000259" key="9">
    <source>
        <dbReference type="PROSITE" id="PS50011"/>
    </source>
</evidence>
<dbReference type="PROSITE" id="PS50011">
    <property type="entry name" value="PROTEIN_KINASE_DOM"/>
    <property type="match status" value="1"/>
</dbReference>
<dbReference type="Proteomes" id="UP000632138">
    <property type="component" value="Unassembled WGS sequence"/>
</dbReference>
<organism evidence="10 11">
    <name type="scientific">Paractinoplanes ovalisporus</name>
    <dbReference type="NCBI Taxonomy" id="2810368"/>
    <lineage>
        <taxon>Bacteria</taxon>
        <taxon>Bacillati</taxon>
        <taxon>Actinomycetota</taxon>
        <taxon>Actinomycetes</taxon>
        <taxon>Micromonosporales</taxon>
        <taxon>Micromonosporaceae</taxon>
        <taxon>Paractinoplanes</taxon>
    </lineage>
</organism>
<dbReference type="PANTHER" id="PTHR43289">
    <property type="entry name" value="MITOGEN-ACTIVATED PROTEIN KINASE KINASE KINASE 20-RELATED"/>
    <property type="match status" value="1"/>
</dbReference>
<proteinExistence type="predicted"/>
<feature type="binding site" evidence="7">
    <location>
        <position position="35"/>
    </location>
    <ligand>
        <name>ATP</name>
        <dbReference type="ChEBI" id="CHEBI:30616"/>
    </ligand>
</feature>
<dbReference type="Gene3D" id="1.10.510.10">
    <property type="entry name" value="Transferase(Phosphotransferase) domain 1"/>
    <property type="match status" value="1"/>
</dbReference>
<dbReference type="CDD" id="cd14014">
    <property type="entry name" value="STKc_PknB_like"/>
    <property type="match status" value="1"/>
</dbReference>
<gene>
    <name evidence="10" type="ORF">JIG36_02815</name>
</gene>
<evidence type="ECO:0000256" key="4">
    <source>
        <dbReference type="ARBA" id="ARBA00022741"/>
    </source>
</evidence>
<dbReference type="Gene3D" id="3.30.200.20">
    <property type="entry name" value="Phosphorylase Kinase, domain 1"/>
    <property type="match status" value="1"/>
</dbReference>
<evidence type="ECO:0000256" key="1">
    <source>
        <dbReference type="ARBA" id="ARBA00012513"/>
    </source>
</evidence>
<accession>A0ABS2A3R8</accession>
<name>A0ABS2A3R8_9ACTN</name>
<dbReference type="PROSITE" id="PS00107">
    <property type="entry name" value="PROTEIN_KINASE_ATP"/>
    <property type="match status" value="1"/>
</dbReference>